<dbReference type="KEGG" id="spse:SULPSESMR1_03961"/>
<organism evidence="1 2">
    <name type="scientific">Pseudosulfitobacter pseudonitzschiae</name>
    <dbReference type="NCBI Taxonomy" id="1402135"/>
    <lineage>
        <taxon>Bacteria</taxon>
        <taxon>Pseudomonadati</taxon>
        <taxon>Pseudomonadota</taxon>
        <taxon>Alphaproteobacteria</taxon>
        <taxon>Rhodobacterales</taxon>
        <taxon>Roseobacteraceae</taxon>
        <taxon>Pseudosulfitobacter</taxon>
    </lineage>
</organism>
<dbReference type="RefSeq" id="WP_157729068.1">
    <property type="nucleotide sequence ID" value="NZ_CP022417.1"/>
</dbReference>
<dbReference type="EMBL" id="CP022417">
    <property type="protein sequence ID" value="ASM74880.1"/>
    <property type="molecule type" value="Genomic_DNA"/>
</dbReference>
<dbReference type="OrthoDB" id="7200137at2"/>
<dbReference type="Proteomes" id="UP000199754">
    <property type="component" value="Plasmid pSMR1-2"/>
</dbReference>
<evidence type="ECO:0000313" key="1">
    <source>
        <dbReference type="EMBL" id="ASM74880.1"/>
    </source>
</evidence>
<keyword evidence="2" id="KW-1185">Reference proteome</keyword>
<proteinExistence type="predicted"/>
<dbReference type="AlphaFoldDB" id="A0A221K7M8"/>
<accession>A0A221K7M8</accession>
<protein>
    <submittedName>
        <fullName evidence="1">Uncharacterized protein</fullName>
    </submittedName>
</protein>
<geneLocation type="plasmid" evidence="1 2">
    <name>pSMR1-2</name>
</geneLocation>
<sequence length="45" mass="4854">MLPRLVSGRRGLTVAALGSSLTVSWASSYYIPGQPTLRLSEAFDK</sequence>
<name>A0A221K7M8_9RHOB</name>
<reference evidence="1 2" key="1">
    <citation type="submission" date="2017-07" db="EMBL/GenBank/DDBJ databases">
        <title>Genome Sequence of Sulfitobacter pseudonitzschiae Strain SMR1 Isolated from a culture of the Diatom Skeletonema marinoi.</title>
        <authorList>
            <person name="Topel M."/>
            <person name="Pinder M.I.M."/>
            <person name="Johansson O.N."/>
            <person name="Kourtchenko O."/>
            <person name="Godhe A."/>
            <person name="Clarke A.K."/>
        </authorList>
    </citation>
    <scope>NUCLEOTIDE SEQUENCE [LARGE SCALE GENOMIC DNA]</scope>
    <source>
        <strain evidence="1 2">SMR1</strain>
        <plasmid evidence="1 2">pSMR1-2</plasmid>
    </source>
</reference>
<gene>
    <name evidence="1" type="ORF">SULPSESMR1_03961</name>
</gene>
<evidence type="ECO:0000313" key="2">
    <source>
        <dbReference type="Proteomes" id="UP000199754"/>
    </source>
</evidence>
<keyword evidence="1" id="KW-0614">Plasmid</keyword>